<evidence type="ECO:0000256" key="2">
    <source>
        <dbReference type="ARBA" id="ARBA00004413"/>
    </source>
</evidence>
<dbReference type="Pfam" id="PF01706">
    <property type="entry name" value="FliG_C"/>
    <property type="match status" value="1"/>
</dbReference>
<dbReference type="InterPro" id="IPR011002">
    <property type="entry name" value="FliG_a-hlx"/>
</dbReference>
<dbReference type="RefSeq" id="WP_150006292.1">
    <property type="nucleotide sequence ID" value="NZ_BMOV01000009.1"/>
</dbReference>
<organism evidence="14 15">
    <name type="scientific">Iodidimonas muriae</name>
    <dbReference type="NCBI Taxonomy" id="261467"/>
    <lineage>
        <taxon>Bacteria</taxon>
        <taxon>Pseudomonadati</taxon>
        <taxon>Pseudomonadota</taxon>
        <taxon>Alphaproteobacteria</taxon>
        <taxon>Iodidimonadales</taxon>
        <taxon>Iodidimonadaceae</taxon>
        <taxon>Iodidimonas</taxon>
    </lineage>
</organism>
<keyword evidence="7" id="KW-0283">Flagellar rotation</keyword>
<dbReference type="InterPro" id="IPR028263">
    <property type="entry name" value="FliG_N"/>
</dbReference>
<evidence type="ECO:0000256" key="4">
    <source>
        <dbReference type="ARBA" id="ARBA00021870"/>
    </source>
</evidence>
<dbReference type="InterPro" id="IPR023087">
    <property type="entry name" value="Flg_Motor_Flig_C"/>
</dbReference>
<evidence type="ECO:0000256" key="3">
    <source>
        <dbReference type="ARBA" id="ARBA00010299"/>
    </source>
</evidence>
<reference evidence="15" key="1">
    <citation type="journal article" date="2019" name="Int. J. Syst. Evol. Microbiol.">
        <title>The Global Catalogue of Microorganisms (GCM) 10K type strain sequencing project: providing services to taxonomists for standard genome sequencing and annotation.</title>
        <authorList>
            <consortium name="The Broad Institute Genomics Platform"/>
            <consortium name="The Broad Institute Genome Sequencing Center for Infectious Disease"/>
            <person name="Wu L."/>
            <person name="Ma J."/>
        </authorList>
    </citation>
    <scope>NUCLEOTIDE SEQUENCE [LARGE SCALE GENOMIC DNA]</scope>
    <source>
        <strain evidence="15">JCM 17843</strain>
    </source>
</reference>
<dbReference type="PANTHER" id="PTHR30534:SF0">
    <property type="entry name" value="FLAGELLAR MOTOR SWITCH PROTEIN FLIG"/>
    <property type="match status" value="1"/>
</dbReference>
<keyword evidence="5" id="KW-1003">Cell membrane</keyword>
<dbReference type="Proteomes" id="UP000602381">
    <property type="component" value="Unassembled WGS sequence"/>
</dbReference>
<evidence type="ECO:0000313" key="14">
    <source>
        <dbReference type="EMBL" id="GGO15439.1"/>
    </source>
</evidence>
<feature type="domain" description="Flagellar motor switch protein FliG middle" evidence="12">
    <location>
        <begin position="125"/>
        <end position="192"/>
    </location>
</feature>
<dbReference type="Pfam" id="PF14842">
    <property type="entry name" value="FliG_N"/>
    <property type="match status" value="1"/>
</dbReference>
<dbReference type="Pfam" id="PF14841">
    <property type="entry name" value="FliG_M"/>
    <property type="match status" value="1"/>
</dbReference>
<comment type="similarity">
    <text evidence="3">Belongs to the FliG family.</text>
</comment>
<evidence type="ECO:0000256" key="7">
    <source>
        <dbReference type="ARBA" id="ARBA00022779"/>
    </source>
</evidence>
<keyword evidence="14" id="KW-0282">Flagellum</keyword>
<evidence type="ECO:0000256" key="5">
    <source>
        <dbReference type="ARBA" id="ARBA00022475"/>
    </source>
</evidence>
<dbReference type="PRINTS" id="PR00954">
    <property type="entry name" value="FLGMOTORFLIG"/>
</dbReference>
<evidence type="ECO:0000259" key="11">
    <source>
        <dbReference type="Pfam" id="PF01706"/>
    </source>
</evidence>
<comment type="caution">
    <text evidence="14">The sequence shown here is derived from an EMBL/GenBank/DDBJ whole genome shotgun (WGS) entry which is preliminary data.</text>
</comment>
<protein>
    <recommendedName>
        <fullName evidence="4">Flagellar motor switch protein FliG</fullName>
    </recommendedName>
</protein>
<proteinExistence type="inferred from homology"/>
<evidence type="ECO:0000256" key="1">
    <source>
        <dbReference type="ARBA" id="ARBA00004117"/>
    </source>
</evidence>
<keyword evidence="6" id="KW-0145">Chemotaxis</keyword>
<keyword evidence="8" id="KW-0472">Membrane</keyword>
<keyword evidence="14" id="KW-0969">Cilium</keyword>
<keyword evidence="9" id="KW-0975">Bacterial flagellum</keyword>
<dbReference type="EMBL" id="BMOV01000009">
    <property type="protein sequence ID" value="GGO15439.1"/>
    <property type="molecule type" value="Genomic_DNA"/>
</dbReference>
<dbReference type="InterPro" id="IPR000090">
    <property type="entry name" value="Flg_Motor_Flig"/>
</dbReference>
<accession>A0ABQ2LFI0</accession>
<comment type="function">
    <text evidence="10">FliG is one of three proteins (FliG, FliN, FliM) that forms the rotor-mounted switch complex (C ring), located at the base of the basal body. This complex interacts with the CheY and CheZ chemotaxis proteins, in addition to contacting components of the motor that determine the direction of flagellar rotation.</text>
</comment>
<gene>
    <name evidence="14" type="ORF">GCM10007972_23530</name>
</gene>
<evidence type="ECO:0000256" key="8">
    <source>
        <dbReference type="ARBA" id="ARBA00023136"/>
    </source>
</evidence>
<evidence type="ECO:0000256" key="10">
    <source>
        <dbReference type="ARBA" id="ARBA00025598"/>
    </source>
</evidence>
<evidence type="ECO:0000313" key="15">
    <source>
        <dbReference type="Proteomes" id="UP000602381"/>
    </source>
</evidence>
<keyword evidence="14" id="KW-0966">Cell projection</keyword>
<dbReference type="PANTHER" id="PTHR30534">
    <property type="entry name" value="FLAGELLAR MOTOR SWITCH PROTEIN FLIG"/>
    <property type="match status" value="1"/>
</dbReference>
<feature type="domain" description="Flagellar motor switch protein FliG C-terminal" evidence="11">
    <location>
        <begin position="226"/>
        <end position="331"/>
    </location>
</feature>
<dbReference type="SUPFAM" id="SSF48029">
    <property type="entry name" value="FliG"/>
    <property type="match status" value="2"/>
</dbReference>
<keyword evidence="15" id="KW-1185">Reference proteome</keyword>
<dbReference type="Gene3D" id="1.10.220.30">
    <property type="match status" value="3"/>
</dbReference>
<dbReference type="InterPro" id="IPR032779">
    <property type="entry name" value="FliG_M"/>
</dbReference>
<evidence type="ECO:0000256" key="6">
    <source>
        <dbReference type="ARBA" id="ARBA00022500"/>
    </source>
</evidence>
<evidence type="ECO:0000256" key="9">
    <source>
        <dbReference type="ARBA" id="ARBA00023143"/>
    </source>
</evidence>
<sequence length="343" mass="37934">MASNAIVRDNYMALTGPEKASIMFLALGEKRAAPLLERFDEDEIRMVTRAMSGLGNITASVLEELINRFTEQFARGGSVVGSYESTERMLRAFLPLEKVGEIMTYIRGPAGRTTWEKLSSVNEHLLAKYLMGEHPQTVAVVLSKLNPEHSAKVLPLLPRSLIRSAMRRIVKLQSIPQEVMSDIEEVMHKELMLNYALAATTDSHEQLAEIFNRTDPKALDVFIEDFEADMPDAAALVKQLMFTFDDLVDLDTVSLGVLVRSCDTDTLVYALKGSKDKVRDAFIGQMSERAGAILRDSIETMGPVLARDVEQAKNAILQKAKNLAEAGAIVIQRGDGADSQVIY</sequence>
<feature type="domain" description="Flagellar motor switch protein FliG N-terminal" evidence="13">
    <location>
        <begin position="14"/>
        <end position="115"/>
    </location>
</feature>
<comment type="subcellular location">
    <subcellularLocation>
        <location evidence="1">Bacterial flagellum basal body</location>
    </subcellularLocation>
    <subcellularLocation>
        <location evidence="2">Cell membrane</location>
        <topology evidence="2">Peripheral membrane protein</topology>
        <orientation evidence="2">Cytoplasmic side</orientation>
    </subcellularLocation>
</comment>
<evidence type="ECO:0000259" key="12">
    <source>
        <dbReference type="Pfam" id="PF14841"/>
    </source>
</evidence>
<evidence type="ECO:0000259" key="13">
    <source>
        <dbReference type="Pfam" id="PF14842"/>
    </source>
</evidence>
<name>A0ABQ2LFI0_9PROT</name>